<comment type="caution">
    <text evidence="1">The sequence shown here is derived from an EMBL/GenBank/DDBJ whole genome shotgun (WGS) entry which is preliminary data.</text>
</comment>
<sequence length="185" mass="20220">MPAPTRLTASQPATYDGPRTAAADFFTHARGGRTQSAPLPFRDGDSASCPLGTEWMRHDGRWIIPGQPSALTLHDEVVTAWWQTRHMPGSKVALVHRLTSQESDLITGDHYTSTFRGLSLRHGPFTYDEPFPGSWLRSLALKTAHIPTVSIHLELPSGIVTLHSRAVGDMFFHPAAPTDNSALCA</sequence>
<evidence type="ECO:0000313" key="2">
    <source>
        <dbReference type="Proteomes" id="UP001490330"/>
    </source>
</evidence>
<reference evidence="1 2" key="1">
    <citation type="submission" date="2024-06" db="EMBL/GenBank/DDBJ databases">
        <title>The Natural Products Discovery Center: Release of the First 8490 Sequenced Strains for Exploring Actinobacteria Biosynthetic Diversity.</title>
        <authorList>
            <person name="Kalkreuter E."/>
            <person name="Kautsar S.A."/>
            <person name="Yang D."/>
            <person name="Bader C.D."/>
            <person name="Teijaro C.N."/>
            <person name="Fluegel L."/>
            <person name="Davis C.M."/>
            <person name="Simpson J.R."/>
            <person name="Lauterbach L."/>
            <person name="Steele A.D."/>
            <person name="Gui C."/>
            <person name="Meng S."/>
            <person name="Li G."/>
            <person name="Viehrig K."/>
            <person name="Ye F."/>
            <person name="Su P."/>
            <person name="Kiefer A.F."/>
            <person name="Nichols A."/>
            <person name="Cepeda A.J."/>
            <person name="Yan W."/>
            <person name="Fan B."/>
            <person name="Jiang Y."/>
            <person name="Adhikari A."/>
            <person name="Zheng C.-J."/>
            <person name="Schuster L."/>
            <person name="Cowan T.M."/>
            <person name="Smanski M.J."/>
            <person name="Chevrette M.G."/>
            <person name="De Carvalho L.P.S."/>
            <person name="Shen B."/>
        </authorList>
    </citation>
    <scope>NUCLEOTIDE SEQUENCE [LARGE SCALE GENOMIC DNA]</scope>
    <source>
        <strain evidence="1 2">NPDC000632</strain>
    </source>
</reference>
<organism evidence="1 2">
    <name type="scientific">Streptomyces flaveolus</name>
    <dbReference type="NCBI Taxonomy" id="67297"/>
    <lineage>
        <taxon>Bacteria</taxon>
        <taxon>Bacillati</taxon>
        <taxon>Actinomycetota</taxon>
        <taxon>Actinomycetes</taxon>
        <taxon>Kitasatosporales</taxon>
        <taxon>Streptomycetaceae</taxon>
        <taxon>Streptomyces</taxon>
    </lineage>
</organism>
<dbReference type="Proteomes" id="UP001490330">
    <property type="component" value="Unassembled WGS sequence"/>
</dbReference>
<keyword evidence="2" id="KW-1185">Reference proteome</keyword>
<name>A0ABV1VB58_9ACTN</name>
<dbReference type="RefSeq" id="WP_267461935.1">
    <property type="nucleotide sequence ID" value="NZ_JBEPCO010000092.1"/>
</dbReference>
<proteinExistence type="predicted"/>
<protein>
    <submittedName>
        <fullName evidence="1">Uncharacterized protein</fullName>
    </submittedName>
</protein>
<accession>A0ABV1VB58</accession>
<evidence type="ECO:0000313" key="1">
    <source>
        <dbReference type="EMBL" id="MER6903728.1"/>
    </source>
</evidence>
<gene>
    <name evidence="1" type="ORF">ABT322_08055</name>
</gene>
<dbReference type="EMBL" id="JBEPCV010000005">
    <property type="protein sequence ID" value="MER6903728.1"/>
    <property type="molecule type" value="Genomic_DNA"/>
</dbReference>